<dbReference type="PANTHER" id="PTHR14096:SF28">
    <property type="entry name" value="APOLIPOPROTEIN L, 1-RELATED"/>
    <property type="match status" value="1"/>
</dbReference>
<dbReference type="GO" id="GO:0008289">
    <property type="term" value="F:lipid binding"/>
    <property type="evidence" value="ECO:0007669"/>
    <property type="project" value="InterPro"/>
</dbReference>
<dbReference type="EMBL" id="JAZGQO010000002">
    <property type="protein sequence ID" value="KAK6192328.1"/>
    <property type="molecule type" value="Genomic_DNA"/>
</dbReference>
<name>A0AAN8KC82_PATCE</name>
<keyword evidence="2" id="KW-0472">Membrane</keyword>
<dbReference type="PANTHER" id="PTHR14096">
    <property type="entry name" value="APOLIPOPROTEIN L"/>
    <property type="match status" value="1"/>
</dbReference>
<evidence type="ECO:0000256" key="1">
    <source>
        <dbReference type="ARBA" id="ARBA00010090"/>
    </source>
</evidence>
<dbReference type="GO" id="GO:0006869">
    <property type="term" value="P:lipid transport"/>
    <property type="evidence" value="ECO:0007669"/>
    <property type="project" value="InterPro"/>
</dbReference>
<comment type="caution">
    <text evidence="3">The sequence shown here is derived from an EMBL/GenBank/DDBJ whole genome shotgun (WGS) entry which is preliminary data.</text>
</comment>
<dbReference type="InterPro" id="IPR008405">
    <property type="entry name" value="ApoL"/>
</dbReference>
<keyword evidence="4" id="KW-1185">Reference proteome</keyword>
<reference evidence="3 4" key="1">
    <citation type="submission" date="2024-01" db="EMBL/GenBank/DDBJ databases">
        <title>The genome of the rayed Mediterranean limpet Patella caerulea (Linnaeus, 1758).</title>
        <authorList>
            <person name="Anh-Thu Weber A."/>
            <person name="Halstead-Nussloch G."/>
        </authorList>
    </citation>
    <scope>NUCLEOTIDE SEQUENCE [LARGE SCALE GENOMIC DNA]</scope>
    <source>
        <strain evidence="3">AATW-2023a</strain>
        <tissue evidence="3">Whole specimen</tissue>
    </source>
</reference>
<feature type="transmembrane region" description="Helical" evidence="2">
    <location>
        <begin position="66"/>
        <end position="89"/>
    </location>
</feature>
<evidence type="ECO:0000313" key="4">
    <source>
        <dbReference type="Proteomes" id="UP001347796"/>
    </source>
</evidence>
<dbReference type="Pfam" id="PF05461">
    <property type="entry name" value="ApoL"/>
    <property type="match status" value="1"/>
</dbReference>
<evidence type="ECO:0000256" key="2">
    <source>
        <dbReference type="SAM" id="Phobius"/>
    </source>
</evidence>
<gene>
    <name evidence="3" type="ORF">SNE40_003813</name>
</gene>
<proteinExistence type="inferred from homology"/>
<feature type="transmembrane region" description="Helical" evidence="2">
    <location>
        <begin position="38"/>
        <end position="60"/>
    </location>
</feature>
<organism evidence="3 4">
    <name type="scientific">Patella caerulea</name>
    <name type="common">Rayed Mediterranean limpet</name>
    <dbReference type="NCBI Taxonomy" id="87958"/>
    <lineage>
        <taxon>Eukaryota</taxon>
        <taxon>Metazoa</taxon>
        <taxon>Spiralia</taxon>
        <taxon>Lophotrochozoa</taxon>
        <taxon>Mollusca</taxon>
        <taxon>Gastropoda</taxon>
        <taxon>Patellogastropoda</taxon>
        <taxon>Patelloidea</taxon>
        <taxon>Patellidae</taxon>
        <taxon>Patella</taxon>
    </lineage>
</organism>
<protein>
    <submittedName>
        <fullName evidence="3">Uncharacterized protein</fullName>
    </submittedName>
</protein>
<sequence length="232" mass="24012">MVKQAVILIRNRRELIHILRQTATELNKLENDVRISKVAGGVGGAVGGGMMIGGFIASFFTFGASLIVSAVGAAVAGGGAITGVGAGIAKTVISNQTRGVINGLLQRDADHLRNIRDCIQLAIDSGRLTVSTISNLSGVIRSALQLARAADAIADASRTAFGVLRGATRGLAVAGVVFSVITLPLDVYAITINSVGIHQGREHEDAAELIRIANEIEESLPALEELLNGADI</sequence>
<dbReference type="GO" id="GO:0005576">
    <property type="term" value="C:extracellular region"/>
    <property type="evidence" value="ECO:0007669"/>
    <property type="project" value="InterPro"/>
</dbReference>
<dbReference type="GO" id="GO:0016020">
    <property type="term" value="C:membrane"/>
    <property type="evidence" value="ECO:0007669"/>
    <property type="project" value="TreeGrafter"/>
</dbReference>
<keyword evidence="2" id="KW-1133">Transmembrane helix</keyword>
<dbReference type="GO" id="GO:0042157">
    <property type="term" value="P:lipoprotein metabolic process"/>
    <property type="evidence" value="ECO:0007669"/>
    <property type="project" value="InterPro"/>
</dbReference>
<evidence type="ECO:0000313" key="3">
    <source>
        <dbReference type="EMBL" id="KAK6192328.1"/>
    </source>
</evidence>
<accession>A0AAN8KC82</accession>
<dbReference type="AlphaFoldDB" id="A0AAN8KC82"/>
<dbReference type="Proteomes" id="UP001347796">
    <property type="component" value="Unassembled WGS sequence"/>
</dbReference>
<keyword evidence="2" id="KW-0812">Transmembrane</keyword>
<comment type="similarity">
    <text evidence="1">Belongs to the apolipoprotein L family.</text>
</comment>